<protein>
    <recommendedName>
        <fullName evidence="8">RWP-RK domain-containing protein</fullName>
    </recommendedName>
</protein>
<dbReference type="Pfam" id="PF02042">
    <property type="entry name" value="RWP-RK"/>
    <property type="match status" value="1"/>
</dbReference>
<keyword evidence="5" id="KW-0804">Transcription</keyword>
<evidence type="ECO:0000256" key="7">
    <source>
        <dbReference type="SAM" id="MobiDB-lite"/>
    </source>
</evidence>
<evidence type="ECO:0000313" key="9">
    <source>
        <dbReference type="EMBL" id="EFN58029.1"/>
    </source>
</evidence>
<organism evidence="10">
    <name type="scientific">Chlorella variabilis</name>
    <name type="common">Green alga</name>
    <dbReference type="NCBI Taxonomy" id="554065"/>
    <lineage>
        <taxon>Eukaryota</taxon>
        <taxon>Viridiplantae</taxon>
        <taxon>Chlorophyta</taxon>
        <taxon>core chlorophytes</taxon>
        <taxon>Trebouxiophyceae</taxon>
        <taxon>Chlorellales</taxon>
        <taxon>Chlorellaceae</taxon>
        <taxon>Chlorella clade</taxon>
        <taxon>Chlorella</taxon>
    </lineage>
</organism>
<dbReference type="InterPro" id="IPR044607">
    <property type="entry name" value="RKD-like"/>
</dbReference>
<keyword evidence="4" id="KW-0238">DNA-binding</keyword>
<comment type="function">
    <text evidence="1">Putative transcription factor.</text>
</comment>
<proteinExistence type="predicted"/>
<dbReference type="PANTHER" id="PTHR46373">
    <property type="entry name" value="PROTEIN RKD4"/>
    <property type="match status" value="1"/>
</dbReference>
<dbReference type="PROSITE" id="PS51519">
    <property type="entry name" value="RWP_RK"/>
    <property type="match status" value="1"/>
</dbReference>
<keyword evidence="3" id="KW-0175">Coiled coil</keyword>
<feature type="region of interest" description="Disordered" evidence="7">
    <location>
        <begin position="371"/>
        <end position="392"/>
    </location>
</feature>
<dbReference type="Proteomes" id="UP000008141">
    <property type="component" value="Unassembled WGS sequence"/>
</dbReference>
<evidence type="ECO:0000256" key="2">
    <source>
        <dbReference type="ARBA" id="ARBA00023015"/>
    </source>
</evidence>
<dbReference type="eggNOG" id="ENOG502QSPQ">
    <property type="taxonomic scope" value="Eukaryota"/>
</dbReference>
<dbReference type="OrthoDB" id="511725at2759"/>
<evidence type="ECO:0000259" key="8">
    <source>
        <dbReference type="PROSITE" id="PS51519"/>
    </source>
</evidence>
<name>E1Z836_CHLVA</name>
<evidence type="ECO:0000313" key="10">
    <source>
        <dbReference type="Proteomes" id="UP000008141"/>
    </source>
</evidence>
<evidence type="ECO:0000256" key="3">
    <source>
        <dbReference type="ARBA" id="ARBA00023054"/>
    </source>
</evidence>
<dbReference type="InterPro" id="IPR003035">
    <property type="entry name" value="RWP-RK_dom"/>
</dbReference>
<dbReference type="PANTHER" id="PTHR46373:SF2">
    <property type="entry name" value="RWP-RK DOMAIN-CONTAINING PROTEIN"/>
    <property type="match status" value="1"/>
</dbReference>
<feature type="compositionally biased region" description="Low complexity" evidence="7">
    <location>
        <begin position="209"/>
        <end position="220"/>
    </location>
</feature>
<keyword evidence="2" id="KW-0805">Transcription regulation</keyword>
<accession>E1Z836</accession>
<gene>
    <name evidence="9" type="ORF">CHLNCDRAFT_142237</name>
</gene>
<dbReference type="InParanoid" id="E1Z836"/>
<keyword evidence="6" id="KW-0539">Nucleus</keyword>
<evidence type="ECO:0000256" key="5">
    <source>
        <dbReference type="ARBA" id="ARBA00023163"/>
    </source>
</evidence>
<keyword evidence="10" id="KW-1185">Reference proteome</keyword>
<dbReference type="GO" id="GO:0003700">
    <property type="term" value="F:DNA-binding transcription factor activity"/>
    <property type="evidence" value="ECO:0007669"/>
    <property type="project" value="InterPro"/>
</dbReference>
<dbReference type="RefSeq" id="XP_005850131.1">
    <property type="nucleotide sequence ID" value="XM_005850069.1"/>
</dbReference>
<evidence type="ECO:0000256" key="1">
    <source>
        <dbReference type="ARBA" id="ARBA00004049"/>
    </source>
</evidence>
<reference evidence="9 10" key="1">
    <citation type="journal article" date="2010" name="Plant Cell">
        <title>The Chlorella variabilis NC64A genome reveals adaptation to photosymbiosis, coevolution with viruses, and cryptic sex.</title>
        <authorList>
            <person name="Blanc G."/>
            <person name="Duncan G."/>
            <person name="Agarkova I."/>
            <person name="Borodovsky M."/>
            <person name="Gurnon J."/>
            <person name="Kuo A."/>
            <person name="Lindquist E."/>
            <person name="Lucas S."/>
            <person name="Pangilinan J."/>
            <person name="Polle J."/>
            <person name="Salamov A."/>
            <person name="Terry A."/>
            <person name="Yamada T."/>
            <person name="Dunigan D.D."/>
            <person name="Grigoriev I.V."/>
            <person name="Claverie J.M."/>
            <person name="Van Etten J.L."/>
        </authorList>
    </citation>
    <scope>NUCLEOTIDE SEQUENCE [LARGE SCALE GENOMIC DNA]</scope>
    <source>
        <strain evidence="9 10">NC64A</strain>
    </source>
</reference>
<feature type="region of interest" description="Disordered" evidence="7">
    <location>
        <begin position="1"/>
        <end position="24"/>
    </location>
</feature>
<dbReference type="EMBL" id="GL433838">
    <property type="protein sequence ID" value="EFN58029.1"/>
    <property type="molecule type" value="Genomic_DNA"/>
</dbReference>
<sequence>MLVRNTMSGPWPDAPPPPATSTPLAAKLGASLHTTPASIPALPLMSPGATPSLGIGFGGLASCGSGQSLDHVMLVATDPMSRHFIHLNMVDVEVDHEAMDALMEVEGQARGRSAQLHGTPRLDLAACLGAALSPWPVPLLHPLSPCLEEVPGSTGSVAMQQAAASSSAVAAAAAGAQPQPGGGAGTTPCRPSSAASSETAAICTLSSRRSLSQQLSDSTQAPQPRNKTEGPGEVSGGGSQAEGSAGNKGEAQPGGLTVSFLDDNGYFDMTLKEAADQLGVGVTTLKKLCRQSGLGRWPYRARCSLRNLRDKMREYFSCAPAEERDAADALMEREFRRLAHMNVGAIDDAFKQFRQAMFKLEFKARQQLDAGRAAAAGSNPRKRLHPAEPHKEAELSGVFHGDAAFRQQAMLHLRRLLNACSDGTY</sequence>
<evidence type="ECO:0000256" key="4">
    <source>
        <dbReference type="ARBA" id="ARBA00023125"/>
    </source>
</evidence>
<feature type="domain" description="RWP-RK" evidence="8">
    <location>
        <begin position="241"/>
        <end position="325"/>
    </location>
</feature>
<dbReference type="GO" id="GO:0003677">
    <property type="term" value="F:DNA binding"/>
    <property type="evidence" value="ECO:0007669"/>
    <property type="project" value="UniProtKB-KW"/>
</dbReference>
<dbReference type="AlphaFoldDB" id="E1Z836"/>
<feature type="region of interest" description="Disordered" evidence="7">
    <location>
        <begin position="209"/>
        <end position="255"/>
    </location>
</feature>
<dbReference type="GeneID" id="17357420"/>
<dbReference type="KEGG" id="cvr:CHLNCDRAFT_142237"/>
<evidence type="ECO:0000256" key="6">
    <source>
        <dbReference type="ARBA" id="ARBA00023242"/>
    </source>
</evidence>